<dbReference type="InterPro" id="IPR023210">
    <property type="entry name" value="NADP_OxRdtase_dom"/>
</dbReference>
<evidence type="ECO:0000313" key="3">
    <source>
        <dbReference type="Proteomes" id="UP000236754"/>
    </source>
</evidence>
<dbReference type="InterPro" id="IPR036812">
    <property type="entry name" value="NAD(P)_OxRdtase_dom_sf"/>
</dbReference>
<reference evidence="2 3" key="1">
    <citation type="submission" date="2016-10" db="EMBL/GenBank/DDBJ databases">
        <authorList>
            <person name="de Groot N.N."/>
        </authorList>
    </citation>
    <scope>NUCLEOTIDE SEQUENCE [LARGE SCALE GENOMIC DNA]</scope>
    <source>
        <strain evidence="2 3">CGMCC 4.2023</strain>
    </source>
</reference>
<sequence length="332" mass="35341">MKEIHESPIRRREVNSNPLGRTGVTVTALGFGAAPLGNLYRPLAAPDALAAVDAAWDSGVRYFDTAPHYGLGLSERRLGDALAGRPRHEYAVSTKVGRLLTPNRAPTGSDLAAGFAVPDTLTRRPDYSRDGVLRSLEDSLRQLRLDRVDIVYVHDPDDHLDEALDQALPALADLRDQGVVGAIGAGMNTVAPLSRIAAEADVDVLMVAGRWTLVDRSAAALLDLCVRRGISVVAAAPFNSGLLSRPWPTDDASYDYGPAPGAVLDRARALAEVCRRHGTVLPHAAIRFPLRHPAVASVVVGTRTAAEATSATGWAMSELPPGTWPELDALIP</sequence>
<keyword evidence="3" id="KW-1185">Reference proteome</keyword>
<dbReference type="Proteomes" id="UP000236754">
    <property type="component" value="Unassembled WGS sequence"/>
</dbReference>
<dbReference type="CDD" id="cd19162">
    <property type="entry name" value="AKR_FDH"/>
    <property type="match status" value="1"/>
</dbReference>
<dbReference type="AlphaFoldDB" id="A0A1H6E4L7"/>
<dbReference type="GO" id="GO:0016491">
    <property type="term" value="F:oxidoreductase activity"/>
    <property type="evidence" value="ECO:0007669"/>
    <property type="project" value="InterPro"/>
</dbReference>
<dbReference type="PANTHER" id="PTHR42686:SF1">
    <property type="entry name" value="GH17980P-RELATED"/>
    <property type="match status" value="1"/>
</dbReference>
<dbReference type="InterPro" id="IPR020471">
    <property type="entry name" value="AKR"/>
</dbReference>
<dbReference type="EMBL" id="FNVU01000025">
    <property type="protein sequence ID" value="SEG92189.1"/>
    <property type="molecule type" value="Genomic_DNA"/>
</dbReference>
<dbReference type="Pfam" id="PF00248">
    <property type="entry name" value="Aldo_ket_red"/>
    <property type="match status" value="1"/>
</dbReference>
<evidence type="ECO:0000313" key="2">
    <source>
        <dbReference type="EMBL" id="SEG92189.1"/>
    </source>
</evidence>
<name>A0A1H6E4L7_9ACTN</name>
<protein>
    <submittedName>
        <fullName evidence="2">D-threo-aldose 1-dehydrogenase</fullName>
    </submittedName>
</protein>
<organism evidence="2 3">
    <name type="scientific">Actinacidiphila yanglinensis</name>
    <dbReference type="NCBI Taxonomy" id="310779"/>
    <lineage>
        <taxon>Bacteria</taxon>
        <taxon>Bacillati</taxon>
        <taxon>Actinomycetota</taxon>
        <taxon>Actinomycetes</taxon>
        <taxon>Kitasatosporales</taxon>
        <taxon>Streptomycetaceae</taxon>
        <taxon>Actinacidiphila</taxon>
    </lineage>
</organism>
<gene>
    <name evidence="2" type="ORF">SAMN05216223_12578</name>
</gene>
<dbReference type="SUPFAM" id="SSF51430">
    <property type="entry name" value="NAD(P)-linked oxidoreductase"/>
    <property type="match status" value="1"/>
</dbReference>
<accession>A0A1H6E4L7</accession>
<dbReference type="PANTHER" id="PTHR42686">
    <property type="entry name" value="GH17980P-RELATED"/>
    <property type="match status" value="1"/>
</dbReference>
<dbReference type="GO" id="GO:0005829">
    <property type="term" value="C:cytosol"/>
    <property type="evidence" value="ECO:0007669"/>
    <property type="project" value="TreeGrafter"/>
</dbReference>
<feature type="domain" description="NADP-dependent oxidoreductase" evidence="1">
    <location>
        <begin position="29"/>
        <end position="330"/>
    </location>
</feature>
<dbReference type="InterPro" id="IPR044477">
    <property type="entry name" value="FDH-like"/>
</dbReference>
<evidence type="ECO:0000259" key="1">
    <source>
        <dbReference type="Pfam" id="PF00248"/>
    </source>
</evidence>
<proteinExistence type="predicted"/>
<dbReference type="Gene3D" id="3.20.20.100">
    <property type="entry name" value="NADP-dependent oxidoreductase domain"/>
    <property type="match status" value="1"/>
</dbReference>